<dbReference type="AlphaFoldDB" id="A0A1A8XJ38"/>
<evidence type="ECO:0000313" key="1">
    <source>
        <dbReference type="EMBL" id="SBT04711.1"/>
    </source>
</evidence>
<accession>A0A1A8XJ38</accession>
<proteinExistence type="predicted"/>
<dbReference type="EMBL" id="FLQY01000040">
    <property type="protein sequence ID" value="SBT04711.1"/>
    <property type="molecule type" value="Genomic_DNA"/>
</dbReference>
<organism evidence="1 2">
    <name type="scientific">Candidatus Propionivibrio aalborgensis</name>
    <dbReference type="NCBI Taxonomy" id="1860101"/>
    <lineage>
        <taxon>Bacteria</taxon>
        <taxon>Pseudomonadati</taxon>
        <taxon>Pseudomonadota</taxon>
        <taxon>Betaproteobacteria</taxon>
        <taxon>Rhodocyclales</taxon>
        <taxon>Rhodocyclaceae</taxon>
        <taxon>Propionivibrio</taxon>
    </lineage>
</organism>
<reference evidence="1 2" key="1">
    <citation type="submission" date="2016-06" db="EMBL/GenBank/DDBJ databases">
        <authorList>
            <person name="Kjaerup R.B."/>
            <person name="Dalgaard T.S."/>
            <person name="Juul-Madsen H.R."/>
        </authorList>
    </citation>
    <scope>NUCLEOTIDE SEQUENCE [LARGE SCALE GENOMIC DNA]</scope>
    <source>
        <strain evidence="1">2</strain>
    </source>
</reference>
<name>A0A1A8XJ38_9RHOO</name>
<sequence>MVREGESNSFRYPLQLQKSSFEKAKIYPQLHPQEQVVREGFKIDHSLLKNKGK</sequence>
<evidence type="ECO:0000313" key="2">
    <source>
        <dbReference type="Proteomes" id="UP000199600"/>
    </source>
</evidence>
<dbReference type="Proteomes" id="UP000199600">
    <property type="component" value="Unassembled WGS sequence"/>
</dbReference>
<keyword evidence="2" id="KW-1185">Reference proteome</keyword>
<gene>
    <name evidence="1" type="ORF">PROAA_1340021</name>
</gene>
<protein>
    <submittedName>
        <fullName evidence="1">Uncharacterized protein</fullName>
    </submittedName>
</protein>